<gene>
    <name evidence="4" type="ORF">N0V84_006661</name>
</gene>
<dbReference type="Proteomes" id="UP001140502">
    <property type="component" value="Unassembled WGS sequence"/>
</dbReference>
<dbReference type="InterPro" id="IPR036779">
    <property type="entry name" value="LysM_dom_sf"/>
</dbReference>
<dbReference type="InterPro" id="IPR053214">
    <property type="entry name" value="LysM12-like"/>
</dbReference>
<keyword evidence="5" id="KW-1185">Reference proteome</keyword>
<accession>A0A9W9BNE2</accession>
<dbReference type="OrthoDB" id="73875at2759"/>
<dbReference type="InterPro" id="IPR018392">
    <property type="entry name" value="LysM"/>
</dbReference>
<dbReference type="AlphaFoldDB" id="A0A9W9BNE2"/>
<evidence type="ECO:0000256" key="3">
    <source>
        <dbReference type="ARBA" id="ARBA00044955"/>
    </source>
</evidence>
<organism evidence="4 5">
    <name type="scientific">Fusarium piperis</name>
    <dbReference type="NCBI Taxonomy" id="1435070"/>
    <lineage>
        <taxon>Eukaryota</taxon>
        <taxon>Fungi</taxon>
        <taxon>Dikarya</taxon>
        <taxon>Ascomycota</taxon>
        <taxon>Pezizomycotina</taxon>
        <taxon>Sordariomycetes</taxon>
        <taxon>Hypocreomycetidae</taxon>
        <taxon>Hypocreales</taxon>
        <taxon>Nectriaceae</taxon>
        <taxon>Fusarium</taxon>
        <taxon>Fusarium solani species complex</taxon>
    </lineage>
</organism>
<dbReference type="Gene3D" id="3.10.350.10">
    <property type="entry name" value="LysM domain"/>
    <property type="match status" value="1"/>
</dbReference>
<reference evidence="4" key="1">
    <citation type="submission" date="2022-10" db="EMBL/GenBank/DDBJ databases">
        <title>Tapping the CABI collections for fungal endophytes: first genome assemblies for Collariella, Neodidymelliopsis, Ascochyta clinopodiicola, Didymella pomorum, Didymosphaeria variabile, Neocosmospora piperis and Neocucurbitaria cava.</title>
        <authorList>
            <person name="Hill R."/>
        </authorList>
    </citation>
    <scope>NUCLEOTIDE SEQUENCE</scope>
    <source>
        <strain evidence="4">IMI 366586</strain>
    </source>
</reference>
<evidence type="ECO:0000313" key="4">
    <source>
        <dbReference type="EMBL" id="KAJ4318847.1"/>
    </source>
</evidence>
<evidence type="ECO:0000313" key="5">
    <source>
        <dbReference type="Proteomes" id="UP001140502"/>
    </source>
</evidence>
<dbReference type="GO" id="GO:0008061">
    <property type="term" value="F:chitin binding"/>
    <property type="evidence" value="ECO:0007669"/>
    <property type="project" value="UniProtKB-KW"/>
</dbReference>
<keyword evidence="2" id="KW-0843">Virulence</keyword>
<evidence type="ECO:0000256" key="2">
    <source>
        <dbReference type="ARBA" id="ARBA00023026"/>
    </source>
</evidence>
<dbReference type="PANTHER" id="PTHR47700:SF1">
    <property type="entry name" value="CHITINASE"/>
    <property type="match status" value="1"/>
</dbReference>
<dbReference type="PANTHER" id="PTHR47700">
    <property type="entry name" value="V CHITINASE, PUTATIVE (AFU_ORTHOLOGUE AFUA_6G13720)-RELATED"/>
    <property type="match status" value="1"/>
</dbReference>
<proteinExistence type="inferred from homology"/>
<sequence length="98" mass="10783">MQFCGPDLGAYSFGMMVTSNATFVLGEWNKYNPGSKFCAELVPKQHVCCSKGDLPDPRPPKNSDGSCHAYKVQENDNCASIAIEDGLKMEDLENFNKT</sequence>
<name>A0A9W9BNE2_9HYPO</name>
<comment type="caution">
    <text evidence="4">The sequence shown here is derived from an EMBL/GenBank/DDBJ whole genome shotgun (WGS) entry which is preliminary data.</text>
</comment>
<keyword evidence="1" id="KW-0147">Chitin-binding</keyword>
<dbReference type="EMBL" id="JAPEUR010000134">
    <property type="protein sequence ID" value="KAJ4318847.1"/>
    <property type="molecule type" value="Genomic_DNA"/>
</dbReference>
<evidence type="ECO:0000256" key="1">
    <source>
        <dbReference type="ARBA" id="ARBA00022669"/>
    </source>
</evidence>
<protein>
    <recommendedName>
        <fullName evidence="6">LysM domain-containing protein</fullName>
    </recommendedName>
</protein>
<dbReference type="CDD" id="cd00118">
    <property type="entry name" value="LysM"/>
    <property type="match status" value="1"/>
</dbReference>
<comment type="similarity">
    <text evidence="3">Belongs to the secreted LysM effector family.</text>
</comment>
<evidence type="ECO:0008006" key="6">
    <source>
        <dbReference type="Google" id="ProtNLM"/>
    </source>
</evidence>